<dbReference type="InterPro" id="IPR036291">
    <property type="entry name" value="NAD(P)-bd_dom_sf"/>
</dbReference>
<name>D2QCF0_SPILD</name>
<dbReference type="HOGENOM" id="CLU_007383_10_5_10"/>
<dbReference type="AlphaFoldDB" id="D2QCF0"/>
<feature type="domain" description="NAD(P)-binding" evidence="1">
    <location>
        <begin position="7"/>
        <end position="113"/>
    </location>
</feature>
<dbReference type="Gene3D" id="3.40.50.720">
    <property type="entry name" value="NAD(P)-binding Rossmann-like Domain"/>
    <property type="match status" value="1"/>
</dbReference>
<dbReference type="InterPro" id="IPR051604">
    <property type="entry name" value="Ergot_Alk_Oxidoreductase"/>
</dbReference>
<dbReference type="PANTHER" id="PTHR43162">
    <property type="match status" value="1"/>
</dbReference>
<dbReference type="RefSeq" id="WP_012924813.1">
    <property type="nucleotide sequence ID" value="NC_013730.1"/>
</dbReference>
<evidence type="ECO:0000313" key="2">
    <source>
        <dbReference type="EMBL" id="ADB36261.1"/>
    </source>
</evidence>
<reference evidence="2 3" key="1">
    <citation type="journal article" date="2010" name="Stand. Genomic Sci.">
        <title>Complete genome sequence of Spirosoma linguale type strain (1).</title>
        <authorList>
            <person name="Lail K."/>
            <person name="Sikorski J."/>
            <person name="Saunders E."/>
            <person name="Lapidus A."/>
            <person name="Glavina Del Rio T."/>
            <person name="Copeland A."/>
            <person name="Tice H."/>
            <person name="Cheng J.-F."/>
            <person name="Lucas S."/>
            <person name="Nolan M."/>
            <person name="Bruce D."/>
            <person name="Goodwin L."/>
            <person name="Pitluck S."/>
            <person name="Ivanova N."/>
            <person name="Mavromatis K."/>
            <person name="Ovchinnikova G."/>
            <person name="Pati A."/>
            <person name="Chen A."/>
            <person name="Palaniappan K."/>
            <person name="Land M."/>
            <person name="Hauser L."/>
            <person name="Chang Y.-J."/>
            <person name="Jeffries C.D."/>
            <person name="Chain P."/>
            <person name="Brettin T."/>
            <person name="Detter J.C."/>
            <person name="Schuetze A."/>
            <person name="Rohde M."/>
            <person name="Tindall B.J."/>
            <person name="Goeker M."/>
            <person name="Bristow J."/>
            <person name="Eisen J.A."/>
            <person name="Markowitz V."/>
            <person name="Hugenholtz P."/>
            <person name="Kyrpides N.C."/>
            <person name="Klenk H.-P."/>
            <person name="Chen F."/>
        </authorList>
    </citation>
    <scope>NUCLEOTIDE SEQUENCE [LARGE SCALE GENOMIC DNA]</scope>
    <source>
        <strain evidence="3">ATCC 33905 / DSM 74 / LMG 10896 / Claus 1</strain>
    </source>
</reference>
<accession>D2QCF0</accession>
<dbReference type="Pfam" id="PF13460">
    <property type="entry name" value="NAD_binding_10"/>
    <property type="match status" value="1"/>
</dbReference>
<organism evidence="2 3">
    <name type="scientific">Spirosoma linguale (strain ATCC 33905 / DSM 74 / LMG 10896 / Claus 1)</name>
    <dbReference type="NCBI Taxonomy" id="504472"/>
    <lineage>
        <taxon>Bacteria</taxon>
        <taxon>Pseudomonadati</taxon>
        <taxon>Bacteroidota</taxon>
        <taxon>Cytophagia</taxon>
        <taxon>Cytophagales</taxon>
        <taxon>Cytophagaceae</taxon>
        <taxon>Spirosoma</taxon>
    </lineage>
</organism>
<evidence type="ECO:0000313" key="3">
    <source>
        <dbReference type="Proteomes" id="UP000002028"/>
    </source>
</evidence>
<dbReference type="KEGG" id="sli:Slin_0196"/>
<gene>
    <name evidence="2" type="ordered locus">Slin_0196</name>
</gene>
<dbReference type="Proteomes" id="UP000002028">
    <property type="component" value="Chromosome"/>
</dbReference>
<sequence>MNYVITGSLGHTGKPITEGLIKAGHQVTVITSKPETAEAIEALGARAAVGSVEDAAFVTEAFAGAQAVYLLVPGKWGVTGWRNFQNQIIDNYIAAIEANDIRFAVLLSSIGADLGDGAGPVDGLYDAEQKLAKVPGLNSKFLRPSYFMYNLFGMLGMVKGMGIMGSNFGGDTLVLTHTNDIADVALTELLNLDFTGQQVRYIASDERTGAEIAQVLGQAIGKPEIPWVVFSDEQTKQGLVQAGLNDEMASAYTTMGKSLREGKMQADFFANRPAVYGKVKLEAFAENEFAPAFNA</sequence>
<dbReference type="EMBL" id="CP001769">
    <property type="protein sequence ID" value="ADB36261.1"/>
    <property type="molecule type" value="Genomic_DNA"/>
</dbReference>
<proteinExistence type="predicted"/>
<dbReference type="STRING" id="504472.Slin_0196"/>
<dbReference type="PANTHER" id="PTHR43162:SF1">
    <property type="entry name" value="PRESTALK A DIFFERENTIATION PROTEIN A"/>
    <property type="match status" value="1"/>
</dbReference>
<dbReference type="Gene3D" id="3.90.25.10">
    <property type="entry name" value="UDP-galactose 4-epimerase, domain 1"/>
    <property type="match status" value="1"/>
</dbReference>
<keyword evidence="3" id="KW-1185">Reference proteome</keyword>
<dbReference type="SUPFAM" id="SSF51735">
    <property type="entry name" value="NAD(P)-binding Rossmann-fold domains"/>
    <property type="match status" value="1"/>
</dbReference>
<dbReference type="eggNOG" id="COG0702">
    <property type="taxonomic scope" value="Bacteria"/>
</dbReference>
<evidence type="ECO:0000259" key="1">
    <source>
        <dbReference type="Pfam" id="PF13460"/>
    </source>
</evidence>
<protein>
    <submittedName>
        <fullName evidence="2">NmrA family protein</fullName>
    </submittedName>
</protein>
<dbReference type="InterPro" id="IPR016040">
    <property type="entry name" value="NAD(P)-bd_dom"/>
</dbReference>